<evidence type="ECO:0000313" key="2">
    <source>
        <dbReference type="Proteomes" id="UP000824782"/>
    </source>
</evidence>
<evidence type="ECO:0000313" key="1">
    <source>
        <dbReference type="EMBL" id="KAG8548225.1"/>
    </source>
</evidence>
<proteinExistence type="predicted"/>
<dbReference type="Proteomes" id="UP000824782">
    <property type="component" value="Unassembled WGS sequence"/>
</dbReference>
<protein>
    <submittedName>
        <fullName evidence="1">Uncharacterized protein</fullName>
    </submittedName>
</protein>
<name>A0AAV6ZLK2_ENGPU</name>
<reference evidence="1" key="1">
    <citation type="thesis" date="2020" institute="ProQuest LLC" country="789 East Eisenhower Parkway, Ann Arbor, MI, USA">
        <title>Comparative Genomics and Chromosome Evolution.</title>
        <authorList>
            <person name="Mudd A.B."/>
        </authorList>
    </citation>
    <scope>NUCLEOTIDE SEQUENCE</scope>
    <source>
        <strain evidence="1">237g6f4</strain>
        <tissue evidence="1">Blood</tissue>
    </source>
</reference>
<sequence>MTSSSSGRGTGAWLTFSFGQLNDNSFNIRLTWRAHSHNMDFLDVLVKRDGGGIMHTDAFRKETSTYDFLFASLAHPQTKKPLT</sequence>
<gene>
    <name evidence="1" type="ORF">GDO81_026109</name>
</gene>
<organism evidence="1 2">
    <name type="scientific">Engystomops pustulosus</name>
    <name type="common">Tungara frog</name>
    <name type="synonym">Physalaemus pustulosus</name>
    <dbReference type="NCBI Taxonomy" id="76066"/>
    <lineage>
        <taxon>Eukaryota</taxon>
        <taxon>Metazoa</taxon>
        <taxon>Chordata</taxon>
        <taxon>Craniata</taxon>
        <taxon>Vertebrata</taxon>
        <taxon>Euteleostomi</taxon>
        <taxon>Amphibia</taxon>
        <taxon>Batrachia</taxon>
        <taxon>Anura</taxon>
        <taxon>Neobatrachia</taxon>
        <taxon>Hyloidea</taxon>
        <taxon>Leptodactylidae</taxon>
        <taxon>Leiuperinae</taxon>
        <taxon>Engystomops</taxon>
    </lineage>
</organism>
<dbReference type="AlphaFoldDB" id="A0AAV6ZLK2"/>
<accession>A0AAV6ZLK2</accession>
<keyword evidence="2" id="KW-1185">Reference proteome</keyword>
<comment type="caution">
    <text evidence="1">The sequence shown here is derived from an EMBL/GenBank/DDBJ whole genome shotgun (WGS) entry which is preliminary data.</text>
</comment>
<dbReference type="EMBL" id="WNYA01000469">
    <property type="protein sequence ID" value="KAG8548225.1"/>
    <property type="molecule type" value="Genomic_DNA"/>
</dbReference>